<dbReference type="SMART" id="SM00862">
    <property type="entry name" value="Trans_reg_C"/>
    <property type="match status" value="1"/>
</dbReference>
<name>A0ABT0KNS6_9GAMM</name>
<comment type="caution">
    <text evidence="6">The sequence shown here is derived from an EMBL/GenBank/DDBJ whole genome shotgun (WGS) entry which is preliminary data.</text>
</comment>
<dbReference type="InterPro" id="IPR036388">
    <property type="entry name" value="WH-like_DNA-bd_sf"/>
</dbReference>
<dbReference type="InterPro" id="IPR001867">
    <property type="entry name" value="OmpR/PhoB-type_DNA-bd"/>
</dbReference>
<feature type="domain" description="OmpR/PhoB-type" evidence="5">
    <location>
        <begin position="1"/>
        <end position="98"/>
    </location>
</feature>
<evidence type="ECO:0000256" key="1">
    <source>
        <dbReference type="ARBA" id="ARBA00023125"/>
    </source>
</evidence>
<feature type="DNA-binding region" description="OmpR/PhoB-type" evidence="2">
    <location>
        <begin position="1"/>
        <end position="98"/>
    </location>
</feature>
<gene>
    <name evidence="6" type="ORF">L2737_08450</name>
</gene>
<dbReference type="EMBL" id="JAKIKU010000004">
    <property type="protein sequence ID" value="MCL1045354.1"/>
    <property type="molecule type" value="Genomic_DNA"/>
</dbReference>
<dbReference type="InterPro" id="IPR015943">
    <property type="entry name" value="WD40/YVTN_repeat-like_dom_sf"/>
</dbReference>
<keyword evidence="4" id="KW-1133">Transmembrane helix</keyword>
<reference evidence="6 7" key="1">
    <citation type="submission" date="2022-01" db="EMBL/GenBank/DDBJ databases">
        <title>Whole genome-based taxonomy of the Shewanellaceae.</title>
        <authorList>
            <person name="Martin-Rodriguez A.J."/>
        </authorList>
    </citation>
    <scope>NUCLEOTIDE SEQUENCE [LARGE SCALE GENOMIC DNA]</scope>
    <source>
        <strain evidence="6 7">DSM 24955</strain>
    </source>
</reference>
<dbReference type="Gene3D" id="1.10.10.10">
    <property type="entry name" value="Winged helix-like DNA-binding domain superfamily/Winged helix DNA-binding domain"/>
    <property type="match status" value="1"/>
</dbReference>
<dbReference type="SUPFAM" id="SSF82171">
    <property type="entry name" value="DPP6 N-terminal domain-like"/>
    <property type="match status" value="1"/>
</dbReference>
<dbReference type="CDD" id="cd00383">
    <property type="entry name" value="trans_reg_C"/>
    <property type="match status" value="1"/>
</dbReference>
<accession>A0ABT0KNS6</accession>
<evidence type="ECO:0000256" key="3">
    <source>
        <dbReference type="SAM" id="MobiDB-lite"/>
    </source>
</evidence>
<evidence type="ECO:0000313" key="7">
    <source>
        <dbReference type="Proteomes" id="UP001202134"/>
    </source>
</evidence>
<dbReference type="PROSITE" id="PS51755">
    <property type="entry name" value="OMPR_PHOB"/>
    <property type="match status" value="1"/>
</dbReference>
<dbReference type="Gene3D" id="2.130.10.10">
    <property type="entry name" value="YVTN repeat-like/Quinoprotein amine dehydrogenase"/>
    <property type="match status" value="1"/>
</dbReference>
<feature type="compositionally biased region" description="Polar residues" evidence="3">
    <location>
        <begin position="100"/>
        <end position="118"/>
    </location>
</feature>
<dbReference type="RefSeq" id="WP_248955446.1">
    <property type="nucleotide sequence ID" value="NZ_JAKIKU010000004.1"/>
</dbReference>
<evidence type="ECO:0000256" key="4">
    <source>
        <dbReference type="SAM" id="Phobius"/>
    </source>
</evidence>
<dbReference type="InterPro" id="IPR011042">
    <property type="entry name" value="6-blade_b-propeller_TolB-like"/>
</dbReference>
<keyword evidence="1 2" id="KW-0238">DNA-binding</keyword>
<keyword evidence="4" id="KW-0812">Transmembrane</keyword>
<evidence type="ECO:0000256" key="2">
    <source>
        <dbReference type="PROSITE-ProRule" id="PRU01091"/>
    </source>
</evidence>
<feature type="region of interest" description="Disordered" evidence="3">
    <location>
        <begin position="100"/>
        <end position="128"/>
    </location>
</feature>
<feature type="transmembrane region" description="Helical" evidence="4">
    <location>
        <begin position="148"/>
        <end position="170"/>
    </location>
</feature>
<evidence type="ECO:0000313" key="6">
    <source>
        <dbReference type="EMBL" id="MCL1045354.1"/>
    </source>
</evidence>
<protein>
    <submittedName>
        <fullName evidence="6">Winged helix-turn-helix domain-containing protein</fullName>
    </submittedName>
</protein>
<proteinExistence type="predicted"/>
<dbReference type="Pfam" id="PF00486">
    <property type="entry name" value="Trans_reg_C"/>
    <property type="match status" value="1"/>
</dbReference>
<organism evidence="6 7">
    <name type="scientific">Shewanella electrodiphila</name>
    <dbReference type="NCBI Taxonomy" id="934143"/>
    <lineage>
        <taxon>Bacteria</taxon>
        <taxon>Pseudomonadati</taxon>
        <taxon>Pseudomonadota</taxon>
        <taxon>Gammaproteobacteria</taxon>
        <taxon>Alteromonadales</taxon>
        <taxon>Shewanellaceae</taxon>
        <taxon>Shewanella</taxon>
    </lineage>
</organism>
<dbReference type="Proteomes" id="UP001202134">
    <property type="component" value="Unassembled WGS sequence"/>
</dbReference>
<dbReference type="Gene3D" id="2.120.10.30">
    <property type="entry name" value="TolB, C-terminal domain"/>
    <property type="match status" value="1"/>
</dbReference>
<dbReference type="InterPro" id="IPR016032">
    <property type="entry name" value="Sig_transdc_resp-reg_C-effctor"/>
</dbReference>
<sequence length="746" mass="84327">MRFAFGDIIVDVEQVKITKKGEHLECEPRVFELLLFFCQRPLEAISREELVNTVWQGRIVSDAAVNRAIGELRKLIEDTPSSPQWIKTVSKVGYRFTVSPTQEDAETNSENTTDSFAENPSLLLDNNGHKESRTETQAIAINPKRKNIAVLLLISISFLTLTLVALWGTFPIVKQTKPLAKHQLQVIQRKPLTSITGSAFNPAYHQANQQLVYLYRASSDDYAQVHLQINNGARSALTQDSFYYTDVVFGSGNLVYASRLNNLQDRHCEMVQIDTVSQQVTSLFKCGINVVTQLAFDSHKQRLLYQSRPSISEPYSIHAWQIDTGRKQQITHPKQFGNNLGDYTFSLSRDNRYLSVIEYDADNKDTMKLIDLGDNQLLQTHPFIDDVFGLMWRSDTELLASNSDGLFIFDITKQQLTPIEHSDQFARLAAGKNDQAILTERSQIRMNIVSYPITVEATSVEEVSVEEARADSASLNNTVVKTDTITPLTASSGINQTPVLGNQSNIMAFISDRSGERNIYIKDGKSTLIQTAFKGEIKHISAMAWTHNDKYLIASINSQLFRYSINDQRWQAIAESFAQVHHVAASENAILFSAEIDNKWNIWQLPIDAQGNINQDTASQLTTKGGYSVQADNQTLYFSKFNHPGLFQLNLNVSTENLNDEVAEKVLIDDFPIAAWRHWQLKGDYIYYLLGKEYLSLNLTNNEIKPLHHFSGRAPSDCNLAVQRNFLACDRIELSQSNIWQLTLSH</sequence>
<keyword evidence="7" id="KW-1185">Reference proteome</keyword>
<keyword evidence="4" id="KW-0472">Membrane</keyword>
<dbReference type="SUPFAM" id="SSF46894">
    <property type="entry name" value="C-terminal effector domain of the bipartite response regulators"/>
    <property type="match status" value="1"/>
</dbReference>
<evidence type="ECO:0000259" key="5">
    <source>
        <dbReference type="PROSITE" id="PS51755"/>
    </source>
</evidence>
<dbReference type="PANTHER" id="PTHR36842">
    <property type="entry name" value="PROTEIN TOLB HOMOLOG"/>
    <property type="match status" value="1"/>
</dbReference>